<feature type="coiled-coil region" evidence="1">
    <location>
        <begin position="801"/>
        <end position="852"/>
    </location>
</feature>
<feature type="transmembrane region" description="Helical" evidence="3">
    <location>
        <begin position="1726"/>
        <end position="1746"/>
    </location>
</feature>
<feature type="transmembrane region" description="Helical" evidence="3">
    <location>
        <begin position="1562"/>
        <end position="1580"/>
    </location>
</feature>
<feature type="transmembrane region" description="Helical" evidence="3">
    <location>
        <begin position="2680"/>
        <end position="2699"/>
    </location>
</feature>
<gene>
    <name evidence="5" type="ORF">PGLA2088_LOCUS1662</name>
</gene>
<dbReference type="EMBL" id="CAJNNW010001315">
    <property type="protein sequence ID" value="CAE8637113.1"/>
    <property type="molecule type" value="Genomic_DNA"/>
</dbReference>
<dbReference type="Proteomes" id="UP000626109">
    <property type="component" value="Unassembled WGS sequence"/>
</dbReference>
<protein>
    <recommendedName>
        <fullName evidence="4">Fatty acid desaturase domain-containing protein</fullName>
    </recommendedName>
</protein>
<comment type="caution">
    <text evidence="5">The sequence shown here is derived from an EMBL/GenBank/DDBJ whole genome shotgun (WGS) entry which is preliminary data.</text>
</comment>
<evidence type="ECO:0000313" key="5">
    <source>
        <dbReference type="EMBL" id="CAE8637113.1"/>
    </source>
</evidence>
<dbReference type="GO" id="GO:0006629">
    <property type="term" value="P:lipid metabolic process"/>
    <property type="evidence" value="ECO:0007669"/>
    <property type="project" value="InterPro"/>
</dbReference>
<dbReference type="PANTHER" id="PTHR31270">
    <property type="entry name" value="GLUTAMINYL-PEPTIDE CYCLOTRANSFERASE"/>
    <property type="match status" value="1"/>
</dbReference>
<dbReference type="Pfam" id="PF00487">
    <property type="entry name" value="FA_desaturase"/>
    <property type="match status" value="1"/>
</dbReference>
<feature type="transmembrane region" description="Helical" evidence="3">
    <location>
        <begin position="1539"/>
        <end position="1556"/>
    </location>
</feature>
<feature type="compositionally biased region" description="Low complexity" evidence="2">
    <location>
        <begin position="296"/>
        <end position="306"/>
    </location>
</feature>
<feature type="transmembrane region" description="Helical" evidence="3">
    <location>
        <begin position="2566"/>
        <end position="2584"/>
    </location>
</feature>
<keyword evidence="3" id="KW-0812">Transmembrane</keyword>
<keyword evidence="1" id="KW-0175">Coiled coil</keyword>
<evidence type="ECO:0000256" key="3">
    <source>
        <dbReference type="SAM" id="Phobius"/>
    </source>
</evidence>
<feature type="domain" description="Fatty acid desaturase" evidence="4">
    <location>
        <begin position="2712"/>
        <end position="2929"/>
    </location>
</feature>
<feature type="transmembrane region" description="Helical" evidence="3">
    <location>
        <begin position="397"/>
        <end position="418"/>
    </location>
</feature>
<feature type="region of interest" description="Disordered" evidence="2">
    <location>
        <begin position="285"/>
        <end position="357"/>
    </location>
</feature>
<feature type="transmembrane region" description="Helical" evidence="3">
    <location>
        <begin position="2786"/>
        <end position="2805"/>
    </location>
</feature>
<evidence type="ECO:0000256" key="2">
    <source>
        <dbReference type="SAM" id="MobiDB-lite"/>
    </source>
</evidence>
<feature type="transmembrane region" description="Helical" evidence="3">
    <location>
        <begin position="2204"/>
        <end position="2224"/>
    </location>
</feature>
<reference evidence="5" key="1">
    <citation type="submission" date="2021-02" db="EMBL/GenBank/DDBJ databases">
        <authorList>
            <person name="Dougan E. K."/>
            <person name="Rhodes N."/>
            <person name="Thang M."/>
            <person name="Chan C."/>
        </authorList>
    </citation>
    <scope>NUCLEOTIDE SEQUENCE</scope>
</reference>
<feature type="compositionally biased region" description="Basic and acidic residues" evidence="2">
    <location>
        <begin position="2633"/>
        <end position="2649"/>
    </location>
</feature>
<dbReference type="InterPro" id="IPR007788">
    <property type="entry name" value="QCT"/>
</dbReference>
<dbReference type="GO" id="GO:0016603">
    <property type="term" value="F:glutaminyl-peptide cyclotransferase activity"/>
    <property type="evidence" value="ECO:0007669"/>
    <property type="project" value="InterPro"/>
</dbReference>
<feature type="transmembrane region" description="Helical" evidence="3">
    <location>
        <begin position="1820"/>
        <end position="1844"/>
    </location>
</feature>
<dbReference type="Pfam" id="PF05096">
    <property type="entry name" value="Glu_cyclase_2"/>
    <property type="match status" value="1"/>
</dbReference>
<name>A0A813HHD1_POLGL</name>
<evidence type="ECO:0000256" key="1">
    <source>
        <dbReference type="SAM" id="Coils"/>
    </source>
</evidence>
<evidence type="ECO:0000259" key="4">
    <source>
        <dbReference type="Pfam" id="PF00487"/>
    </source>
</evidence>
<feature type="transmembrane region" description="Helical" evidence="3">
    <location>
        <begin position="2101"/>
        <end position="2121"/>
    </location>
</feature>
<feature type="coiled-coil region" evidence="1">
    <location>
        <begin position="878"/>
        <end position="908"/>
    </location>
</feature>
<feature type="transmembrane region" description="Helical" evidence="3">
    <location>
        <begin position="1934"/>
        <end position="1953"/>
    </location>
</feature>
<feature type="transmembrane region" description="Helical" evidence="3">
    <location>
        <begin position="2311"/>
        <end position="2336"/>
    </location>
</feature>
<accession>A0A813HHD1</accession>
<feature type="transmembrane region" description="Helical" evidence="3">
    <location>
        <begin position="2744"/>
        <end position="2766"/>
    </location>
</feature>
<keyword evidence="3" id="KW-1133">Transmembrane helix</keyword>
<proteinExistence type="predicted"/>
<feature type="transmembrane region" description="Helical" evidence="3">
    <location>
        <begin position="2133"/>
        <end position="2157"/>
    </location>
</feature>
<feature type="transmembrane region" description="Helical" evidence="3">
    <location>
        <begin position="2033"/>
        <end position="2053"/>
    </location>
</feature>
<feature type="transmembrane region" description="Helical" evidence="3">
    <location>
        <begin position="2236"/>
        <end position="2260"/>
    </location>
</feature>
<feature type="transmembrane region" description="Helical" evidence="3">
    <location>
        <begin position="2521"/>
        <end position="2541"/>
    </location>
</feature>
<organism evidence="5 6">
    <name type="scientific">Polarella glacialis</name>
    <name type="common">Dinoflagellate</name>
    <dbReference type="NCBI Taxonomy" id="89957"/>
    <lineage>
        <taxon>Eukaryota</taxon>
        <taxon>Sar</taxon>
        <taxon>Alveolata</taxon>
        <taxon>Dinophyceae</taxon>
        <taxon>Suessiales</taxon>
        <taxon>Suessiaceae</taxon>
        <taxon>Polarella</taxon>
    </lineage>
</organism>
<feature type="region of interest" description="Disordered" evidence="2">
    <location>
        <begin position="2626"/>
        <end position="2649"/>
    </location>
</feature>
<evidence type="ECO:0000313" key="6">
    <source>
        <dbReference type="Proteomes" id="UP000626109"/>
    </source>
</evidence>
<dbReference type="PANTHER" id="PTHR31270:SF1">
    <property type="entry name" value="GLUTAMINYL-PEPTIDE CYCLOTRANSFERASE"/>
    <property type="match status" value="1"/>
</dbReference>
<feature type="transmembrane region" description="Helical" evidence="3">
    <location>
        <begin position="1856"/>
        <end position="1882"/>
    </location>
</feature>
<feature type="transmembrane region" description="Helical" evidence="3">
    <location>
        <begin position="1779"/>
        <end position="1799"/>
    </location>
</feature>
<keyword evidence="3" id="KW-0472">Membrane</keyword>
<feature type="transmembrane region" description="Helical" evidence="3">
    <location>
        <begin position="2826"/>
        <end position="2845"/>
    </location>
</feature>
<sequence length="2989" mass="323286">MSHSPGGTPGSELLALCLGARRRGGGKLTCLCVAILAAGMLPAGSALPAKQVGFEVVSKYPHETSCFAEGLVLNVSSGGASGPEVFESCGLTGKSYVRRYSLQSGQTLQQYSYRPEHFGEGLTLMGDSMFLLTYKHKIVIELNAHTLQEVRQHPFPYGEGWGLTNDGCDLLATTGSSNLFRLRKDASGTLQLFSKVEVRAYWSSVHFRVISFPASREDGPNVGLFCAESSLFHLRSSTPGSFEEPFGEMQGWVGGWAVAKFWFFKEIDGEARPRGPLRFASLRFESSGPSRSLPLRGSVASSGSRSSPERQRSGAATPTLAAQIHRDAPAASPSGYVPADAAGHFSASQAPRAPEEETDALGYDFDELDTDPSERRPGGSVADRLWAAGAEVRQRKWMLPGVAFALAVLVQSLGLYLATGRYVRWMENSLDPDRLQAGRSAPDGVLDDASSEPSSDDATLLRLRSAARLLDTPQDNFARFLGGGDSRDSGGRGVLFDVVAGLLPAVWLAAVLRARNLRIWTRTLLAGAVLAALRGCLALAGLTPLAPYASGNCQEMLAGAVLEHYRSGATPSSGGIVAGLEGTAIVLGLWLQDLFLGMRLQRNFVCASSFSGPSYVCALCALALYDISRAWVRRLKPQFRSMSQLLVSTLLSCVVLVDAGLDVVTGRQYTVDVTLALVLAMLLYQSPALALCTDHLMLTGLPPAGKEPLAAATAVTAAVAAGTGISLQGGFQASGEWTPESLERGRAAQPPPQHLLPIPARTSSQSQVVQDYGDLGDVLVPPCCLPLCGFHGRYFLYDRPAWEQEQELRAHRQAQAELEQLRGEQQASTRRLLELEAQLEVLRQRSQEREEIAPDQAFQQELQERLQEGKKAYEFRVAQQVKEERLQLQAAEKEAQEESLRLQAAEDREADLVTALPCGHQGFALQPSRVCLAAFGPLGVLRGSPHGVLLCSRQPFHSLTLQPGHIFTLRPSGFCFAAFAGLPGSLWPARCLARQPSRGFALQPSAVSQLDFAAWSWFHLAAITVLLAAFAGVRGSLWPARCLARQPHVVLLCSRQPFRSLSVQSGHGFTLRPSGFCFAAFAGLLGSLWPARCLARQPSRGFALQPSAVSQLDFAAWSQFYLAAITVLLGSLRGCAWQPLARSVSCEAALTGFCLSAVSRFAACLCSLVTALPCGHQGFALQPSHVCLAAFGPLGVLRGRTLGVLLCSHQPFHSLTLQPGNGFTLRPSRFCLAAFAVVLGSLWPARCLARQPSRGFAFCSRQPFRSVSLQSGHGFTLRPSGFCFAAFAGVLGSLGPLGVLRGSPHWVLLCSRQPFHSLTLQPGHGFTLLPSRFAWQPSRLCLAAFGPLGVLRGSPHGVLLCSRQPFRSLSVQSGHGFTLRPSGFALQPSRVCLAAFGPLGALRGSPHGVLLCSRQPFHSLTLQPGHGFTLRPSRCCLAAFAGLLGSLWPARCLARQPSRGFALQPSAVSQLVFAVWSRLYLAAIRGLLCSLRGCAWQPLARSVSCEAALTWFRVAGRPAVSPLDFAAPGSRVLTLRPSWFLAWQAFAVVLASLWPLGVQNDLLAIALTGFCFAAVSRFAAQPSRGFALQPSAVSQLDVAAWSRFYLAAITVLLGSLRGCAWQPLARSVSCEAALTGFCFAAVSRFAACLCSLVTALPCSHQGFALQPSRVCLAAFGPLGVLRGSPHGVLLCSRQPFHSLTLQQPHGVLLCIRQPLHSLSLQSCHGFTLRPSGFCFAAFAGLLGSLWPARCLARQPSRGFALQPSAVSQLDFAAWSRFTLRPSGFCLAAFAGLLGSLWPARCLARQPSRGFALQPSAVSQLVFAVWSRFYLAAIRVLLCSLRAFAWQPLARSVSCEAALTGVCFAAVSRFAAGLCSLVTVLPCGHHGFALQPSHVCLAAFGPLGVLRGSPLGVLLCSRQPFHSLTLQPGHGFTLRPSGFCLAAFAVVLGSLWPARCLARQPSRGFALQPSAVAQRVFAVWSRLYLAAIRVLLCSLRGFAWQTWAGRCLARQPSRGFALQPSAVSQRVFAVWSRFYLAAITVCLAAFAVVLGSLWPARCLARQPSQGFALQPSAVSQLVCAVWQPSRGFALQPSAVSQLDFAAWSRLYLAAITVLLGSLRGFAWQPLARSVSCEAALAGFRFAAVSRFAACLCSLVTALPCGHQGFALQPSQVVLGSLWPARCLAKQPSRGFALQPSAVSQLDFAAWSRFYLAAITVLLGSLRGCAWQPLARSVSCEAALTGFCFVAVSRFAACLCSLVTALPCGHQGFALQPSRVCLAAFGRSVSCEAALTGFALQPSAVFHSLTLQPWSRFYLAAITVLLAAFAVCLAAFGPLGVLRGSPHGVLLCSRQPPFRSLSLQSGHGFYLAAIRVLLCSLRGFAWQPLARSVSCEAALTGFCFAAVSRSQLDFAAWSRFYLAAITGLLGSLRGFAWQPLARSVSCEAALTGFCLQPSAVSQLVFAVWSRLYLAAIRVLLCSLRTFAGQPLARSVSCEAALTGQPSRGFALQPSAVSQLVCAVWSRLYLAAIRVCFAAFAGLLGSLWPARCLARQPSRGFALQPSAVTQLDVAAWSRFYFAAITVLLGSLRGFAWQPLARSVSCEAALTGFPLGLAVRVKSDSRGAFRQEAEETNMQEAEEKKLNPEADGKVDAQEGKPTKHIVADVPAWRTAAAKALHLRHQEDIRTICIVACTWLIFGTRWYFRNAELPLVVNIISWWTCAIWSWFCACIVHNCVHVAQFEETWQNQAWQLVLTLSYGFPVSTLVPGHNLSHHKHTQGPKDVIRTSKMRWGWNLLNLLFLIPTIFYAIQVQDHAYMKKQQEKKRPIFKQACREVALFFTVQLAFLLWDWKSYILFVAAPQAFAKVGIISINLPQHDGCPGPEENKYNCARNFTGLILNYFTCNNGYHTIHHMYPGMHWTQVIEAHERLVKPKMHPNLDQPNLLWYLFVTYVLPGGRKMYDGSPYVMPVLEEDQPWYTEDTLETYSTKVAGKAE</sequence>
<feature type="transmembrane region" description="Helical" evidence="3">
    <location>
        <begin position="569"/>
        <end position="591"/>
    </location>
</feature>
<feature type="transmembrane region" description="Helical" evidence="3">
    <location>
        <begin position="524"/>
        <end position="549"/>
    </location>
</feature>
<dbReference type="InterPro" id="IPR005804">
    <property type="entry name" value="FA_desaturase_dom"/>
</dbReference>
<feature type="transmembrane region" description="Helical" evidence="3">
    <location>
        <begin position="2711"/>
        <end position="2732"/>
    </location>
</feature>
<feature type="transmembrane region" description="Helical" evidence="3">
    <location>
        <begin position="603"/>
        <end position="625"/>
    </location>
</feature>
<feature type="region of interest" description="Disordered" evidence="2">
    <location>
        <begin position="434"/>
        <end position="457"/>
    </location>
</feature>